<evidence type="ECO:0000256" key="1">
    <source>
        <dbReference type="SAM" id="MobiDB-lite"/>
    </source>
</evidence>
<protein>
    <submittedName>
        <fullName evidence="2">Uncharacterized protein</fullName>
    </submittedName>
</protein>
<keyword evidence="3" id="KW-1185">Reference proteome</keyword>
<gene>
    <name evidence="2" type="ORF">FKW77_002310</name>
</gene>
<evidence type="ECO:0000313" key="2">
    <source>
        <dbReference type="EMBL" id="QDS71347.1"/>
    </source>
</evidence>
<sequence length="112" mass="11711">MYRSAILRQTRYFSTTPRFQKSVVDAGKDAVKKVDRVVSDTLVGAIETGENVAQKTKETVGSDASEVKANANQAMGQAKGKASELTGEAKGKASEMSGKAKGAAEEAKAKAS</sequence>
<feature type="region of interest" description="Disordered" evidence="1">
    <location>
        <begin position="54"/>
        <end position="112"/>
    </location>
</feature>
<name>A0A517L6T4_9PEZI</name>
<dbReference type="OrthoDB" id="4023585at2759"/>
<dbReference type="EMBL" id="CP042190">
    <property type="protein sequence ID" value="QDS71347.1"/>
    <property type="molecule type" value="Genomic_DNA"/>
</dbReference>
<organism evidence="2 3">
    <name type="scientific">Venturia effusa</name>
    <dbReference type="NCBI Taxonomy" id="50376"/>
    <lineage>
        <taxon>Eukaryota</taxon>
        <taxon>Fungi</taxon>
        <taxon>Dikarya</taxon>
        <taxon>Ascomycota</taxon>
        <taxon>Pezizomycotina</taxon>
        <taxon>Dothideomycetes</taxon>
        <taxon>Pleosporomycetidae</taxon>
        <taxon>Venturiales</taxon>
        <taxon>Venturiaceae</taxon>
        <taxon>Venturia</taxon>
    </lineage>
</organism>
<dbReference type="Proteomes" id="UP000316270">
    <property type="component" value="Chromosome 6"/>
</dbReference>
<proteinExistence type="predicted"/>
<dbReference type="AlphaFoldDB" id="A0A517L6T4"/>
<accession>A0A517L6T4</accession>
<dbReference type="STRING" id="50376.A0A517L6T4"/>
<reference evidence="2 3" key="1">
    <citation type="submission" date="2019-07" db="EMBL/GenBank/DDBJ databases">
        <title>Finished genome of Venturia effusa.</title>
        <authorList>
            <person name="Young C.A."/>
            <person name="Cox M.P."/>
            <person name="Ganley A.R.D."/>
            <person name="David W.J."/>
        </authorList>
    </citation>
    <scope>NUCLEOTIDE SEQUENCE [LARGE SCALE GENOMIC DNA]</scope>
    <source>
        <strain evidence="3">albino</strain>
    </source>
</reference>
<evidence type="ECO:0000313" key="3">
    <source>
        <dbReference type="Proteomes" id="UP000316270"/>
    </source>
</evidence>
<feature type="compositionally biased region" description="Basic and acidic residues" evidence="1">
    <location>
        <begin position="102"/>
        <end position="112"/>
    </location>
</feature>